<dbReference type="RefSeq" id="XP_024552379.1">
    <property type="nucleotide sequence ID" value="XM_024696568.1"/>
</dbReference>
<gene>
    <name evidence="1" type="ORF">BCIN_12g06340</name>
</gene>
<keyword evidence="2" id="KW-1185">Reference proteome</keyword>
<reference evidence="1 2" key="3">
    <citation type="journal article" date="2017" name="Mol. Plant Pathol.">
        <title>A gapless genome sequence of the fungus Botrytis cinerea.</title>
        <authorList>
            <person name="Van Kan J.A."/>
            <person name="Stassen J.H."/>
            <person name="Mosbach A."/>
            <person name="Van Der Lee T.A."/>
            <person name="Faino L."/>
            <person name="Farmer A.D."/>
            <person name="Papasotiriou D.G."/>
            <person name="Zhou S."/>
            <person name="Seidl M.F."/>
            <person name="Cottam E."/>
            <person name="Edel D."/>
            <person name="Hahn M."/>
            <person name="Schwartz D.C."/>
            <person name="Dietrich R.A."/>
            <person name="Widdison S."/>
            <person name="Scalliet G."/>
        </authorList>
    </citation>
    <scope>NUCLEOTIDE SEQUENCE [LARGE SCALE GENOMIC DNA]</scope>
    <source>
        <strain evidence="1 2">B05.10</strain>
    </source>
</reference>
<protein>
    <submittedName>
        <fullName evidence="1">Uncharacterized protein</fullName>
    </submittedName>
</protein>
<reference evidence="1 2" key="2">
    <citation type="journal article" date="2012" name="Eukaryot. Cell">
        <title>Genome update of Botrytis cinerea strains B05.10 and T4.</title>
        <authorList>
            <person name="Staats M."/>
            <person name="van Kan J.A."/>
        </authorList>
    </citation>
    <scope>NUCLEOTIDE SEQUENCE [LARGE SCALE GENOMIC DNA]</scope>
    <source>
        <strain evidence="1 2">B05.10</strain>
    </source>
</reference>
<sequence>MSGDQHARAAVGGMLAASCENTNAQVSSVGDLQGQWGSGNLCFIYEIDSQMNDIPAAWTELNIEIDLYEAELNSVALPEVNNELNTTAIPGVYSGLDTMVIPEVSSEPKHKGPRMG</sequence>
<dbReference type="Gene3D" id="3.30.1330.160">
    <property type="entry name" value="Cyanuric acid hydrolase/Barbituras, RU C"/>
    <property type="match status" value="1"/>
</dbReference>
<dbReference type="EMBL" id="CP009816">
    <property type="protein sequence ID" value="ATZ56102.1"/>
    <property type="molecule type" value="Genomic_DNA"/>
</dbReference>
<dbReference type="KEGG" id="bfu:BCIN_12g06340"/>
<evidence type="ECO:0000313" key="2">
    <source>
        <dbReference type="Proteomes" id="UP000001798"/>
    </source>
</evidence>
<dbReference type="GeneID" id="36394758"/>
<reference evidence="1 2" key="1">
    <citation type="journal article" date="2011" name="PLoS Genet.">
        <title>Genomic analysis of the necrotrophic fungal pathogens Sclerotinia sclerotiorum and Botrytis cinerea.</title>
        <authorList>
            <person name="Amselem J."/>
            <person name="Cuomo C.A."/>
            <person name="van Kan J.A."/>
            <person name="Viaud M."/>
            <person name="Benito E.P."/>
            <person name="Couloux A."/>
            <person name="Coutinho P.M."/>
            <person name="de Vries R.P."/>
            <person name="Dyer P.S."/>
            <person name="Fillinger S."/>
            <person name="Fournier E."/>
            <person name="Gout L."/>
            <person name="Hahn M."/>
            <person name="Kohn L."/>
            <person name="Lapalu N."/>
            <person name="Plummer K.M."/>
            <person name="Pradier J.M."/>
            <person name="Quevillon E."/>
            <person name="Sharon A."/>
            <person name="Simon A."/>
            <person name="ten Have A."/>
            <person name="Tudzynski B."/>
            <person name="Tudzynski P."/>
            <person name="Wincker P."/>
            <person name="Andrew M."/>
            <person name="Anthouard V."/>
            <person name="Beever R.E."/>
            <person name="Beffa R."/>
            <person name="Benoit I."/>
            <person name="Bouzid O."/>
            <person name="Brault B."/>
            <person name="Chen Z."/>
            <person name="Choquer M."/>
            <person name="Collemare J."/>
            <person name="Cotton P."/>
            <person name="Danchin E.G."/>
            <person name="Da Silva C."/>
            <person name="Gautier A."/>
            <person name="Giraud C."/>
            <person name="Giraud T."/>
            <person name="Gonzalez C."/>
            <person name="Grossetete S."/>
            <person name="Guldener U."/>
            <person name="Henrissat B."/>
            <person name="Howlett B.J."/>
            <person name="Kodira C."/>
            <person name="Kretschmer M."/>
            <person name="Lappartient A."/>
            <person name="Leroch M."/>
            <person name="Levis C."/>
            <person name="Mauceli E."/>
            <person name="Neuveglise C."/>
            <person name="Oeser B."/>
            <person name="Pearson M."/>
            <person name="Poulain J."/>
            <person name="Poussereau N."/>
            <person name="Quesneville H."/>
            <person name="Rascle C."/>
            <person name="Schumacher J."/>
            <person name="Segurens B."/>
            <person name="Sexton A."/>
            <person name="Silva E."/>
            <person name="Sirven C."/>
            <person name="Soanes D.M."/>
            <person name="Talbot N.J."/>
            <person name="Templeton M."/>
            <person name="Yandava C."/>
            <person name="Yarden O."/>
            <person name="Zeng Q."/>
            <person name="Rollins J.A."/>
            <person name="Lebrun M.H."/>
            <person name="Dickman M."/>
        </authorList>
    </citation>
    <scope>NUCLEOTIDE SEQUENCE [LARGE SCALE GENOMIC DNA]</scope>
    <source>
        <strain evidence="1 2">B05.10</strain>
    </source>
</reference>
<dbReference type="OrthoDB" id="5210206at2759"/>
<evidence type="ECO:0000313" key="1">
    <source>
        <dbReference type="EMBL" id="ATZ56102.1"/>
    </source>
</evidence>
<dbReference type="Proteomes" id="UP000001798">
    <property type="component" value="Chromosome 12"/>
</dbReference>
<organism evidence="1 2">
    <name type="scientific">Botryotinia fuckeliana (strain B05.10)</name>
    <name type="common">Noble rot fungus</name>
    <name type="synonym">Botrytis cinerea</name>
    <dbReference type="NCBI Taxonomy" id="332648"/>
    <lineage>
        <taxon>Eukaryota</taxon>
        <taxon>Fungi</taxon>
        <taxon>Dikarya</taxon>
        <taxon>Ascomycota</taxon>
        <taxon>Pezizomycotina</taxon>
        <taxon>Leotiomycetes</taxon>
        <taxon>Helotiales</taxon>
        <taxon>Sclerotiniaceae</taxon>
        <taxon>Botrytis</taxon>
    </lineage>
</organism>
<accession>A0A384K012</accession>
<dbReference type="VEuPathDB" id="FungiDB:Bcin12g06340"/>
<name>A0A384K012_BOTFB</name>
<dbReference type="InterPro" id="IPR043007">
    <property type="entry name" value="AtzD/Barbiturase_RUC"/>
</dbReference>
<dbReference type="AlphaFoldDB" id="A0A384K012"/>
<proteinExistence type="predicted"/>